<accession>A0ABS7A5Z2</accession>
<dbReference type="EMBL" id="JAHYBZ010000001">
    <property type="protein sequence ID" value="MBW6396710.1"/>
    <property type="molecule type" value="Genomic_DNA"/>
</dbReference>
<dbReference type="CDD" id="cd10440">
    <property type="entry name" value="GIY-YIG_COG3680"/>
    <property type="match status" value="1"/>
</dbReference>
<evidence type="ECO:0000313" key="1">
    <source>
        <dbReference type="EMBL" id="MBW6396710.1"/>
    </source>
</evidence>
<gene>
    <name evidence="1" type="ORF">KPL78_02575</name>
</gene>
<sequence length="259" mass="28915">MLPSALPAEVREALGKYVYALEDPRDGILFYVGRGVGDRVLAHSHAALTTDETGAKLDRIRAIHGAGLEPKVHILRSRLGGRSAAADIEATVIDVLLRWKVRLTNLVRGAGTECGIRTLDSILIDHAAEPLRTDRAAILVNINRTWSEDMMGEALWDAARKWWLCRPEWRSPPPTLMLAEASGITRGAWTIGNPPRRQVVRWADLDERRRLFWDSEAAFEPFEACIFDGVPDADWGGLVGRHTRDLPRAYGAAFRYLNC</sequence>
<dbReference type="RefSeq" id="WP_219761185.1">
    <property type="nucleotide sequence ID" value="NZ_JAHYBZ010000001.1"/>
</dbReference>
<keyword evidence="2" id="KW-1185">Reference proteome</keyword>
<evidence type="ECO:0008006" key="3">
    <source>
        <dbReference type="Google" id="ProtNLM"/>
    </source>
</evidence>
<reference evidence="1 2" key="1">
    <citation type="submission" date="2021-07" db="EMBL/GenBank/DDBJ databases">
        <authorList>
            <person name="So Y."/>
        </authorList>
    </citation>
    <scope>NUCLEOTIDE SEQUENCE [LARGE SCALE GENOMIC DNA]</scope>
    <source>
        <strain evidence="1 2">HJA6</strain>
    </source>
</reference>
<name>A0ABS7A5Z2_9PROT</name>
<organism evidence="1 2">
    <name type="scientific">Roseomonas alba</name>
    <dbReference type="NCBI Taxonomy" id="2846776"/>
    <lineage>
        <taxon>Bacteria</taxon>
        <taxon>Pseudomonadati</taxon>
        <taxon>Pseudomonadota</taxon>
        <taxon>Alphaproteobacteria</taxon>
        <taxon>Acetobacterales</taxon>
        <taxon>Roseomonadaceae</taxon>
        <taxon>Roseomonas</taxon>
    </lineage>
</organism>
<protein>
    <recommendedName>
        <fullName evidence="3">GIY-YIG domain-containing protein</fullName>
    </recommendedName>
</protein>
<evidence type="ECO:0000313" key="2">
    <source>
        <dbReference type="Proteomes" id="UP001196565"/>
    </source>
</evidence>
<comment type="caution">
    <text evidence="1">The sequence shown here is derived from an EMBL/GenBank/DDBJ whole genome shotgun (WGS) entry which is preliminary data.</text>
</comment>
<proteinExistence type="predicted"/>
<dbReference type="Proteomes" id="UP001196565">
    <property type="component" value="Unassembled WGS sequence"/>
</dbReference>